<dbReference type="EMBL" id="JACHIG010000001">
    <property type="protein sequence ID" value="MBB5031356.1"/>
    <property type="molecule type" value="Genomic_DNA"/>
</dbReference>
<dbReference type="RefSeq" id="WP_184338285.1">
    <property type="nucleotide sequence ID" value="NZ_JACHIG010000001.1"/>
</dbReference>
<sequence>MKRIQPAHLEELVYHSIKTAFTTLISATGGQKVYVFGLFTDDGLQFLYPVANTEEALTATVQRYQTTVDPKYGCTSTRSGMRWSYGDWGFFPTVDQEAFQQVNELLSTNFEQMLEADDFDGDLELLWPAILNGFKRAEAEGFFGAAVPRDSLTLILTGDLPHTLVNQWVTTLNPPEVASKYLHWNCAAED</sequence>
<comment type="caution">
    <text evidence="1">The sequence shown here is derived from an EMBL/GenBank/DDBJ whole genome shotgun (WGS) entry which is preliminary data.</text>
</comment>
<dbReference type="AlphaFoldDB" id="A0A7W8DJ09"/>
<dbReference type="Proteomes" id="UP000590740">
    <property type="component" value="Unassembled WGS sequence"/>
</dbReference>
<dbReference type="InterPro" id="IPR025409">
    <property type="entry name" value="DUF4303"/>
</dbReference>
<accession>A0A7W8DJ09</accession>
<reference evidence="1 2" key="1">
    <citation type="submission" date="2020-08" db="EMBL/GenBank/DDBJ databases">
        <title>Genomic Encyclopedia of Type Strains, Phase IV (KMG-IV): sequencing the most valuable type-strain genomes for metagenomic binning, comparative biology and taxonomic classification.</title>
        <authorList>
            <person name="Goeker M."/>
        </authorList>
    </citation>
    <scope>NUCLEOTIDE SEQUENCE [LARGE SCALE GENOMIC DNA]</scope>
    <source>
        <strain evidence="1 2">DSM 12252</strain>
    </source>
</reference>
<proteinExistence type="predicted"/>
<keyword evidence="2" id="KW-1185">Reference proteome</keyword>
<gene>
    <name evidence="1" type="ORF">HNQ65_000910</name>
</gene>
<evidence type="ECO:0008006" key="3">
    <source>
        <dbReference type="Google" id="ProtNLM"/>
    </source>
</evidence>
<protein>
    <recommendedName>
        <fullName evidence="3">DUF4303 domain-containing protein</fullName>
    </recommendedName>
</protein>
<name>A0A7W8DJ09_9BACT</name>
<organism evidence="1 2">
    <name type="scientific">Prosthecobacter vanneervenii</name>
    <dbReference type="NCBI Taxonomy" id="48466"/>
    <lineage>
        <taxon>Bacteria</taxon>
        <taxon>Pseudomonadati</taxon>
        <taxon>Verrucomicrobiota</taxon>
        <taxon>Verrucomicrobiia</taxon>
        <taxon>Verrucomicrobiales</taxon>
        <taxon>Verrucomicrobiaceae</taxon>
        <taxon>Prosthecobacter</taxon>
    </lineage>
</organism>
<evidence type="ECO:0000313" key="2">
    <source>
        <dbReference type="Proteomes" id="UP000590740"/>
    </source>
</evidence>
<evidence type="ECO:0000313" key="1">
    <source>
        <dbReference type="EMBL" id="MBB5031356.1"/>
    </source>
</evidence>
<dbReference type="Pfam" id="PF14136">
    <property type="entry name" value="DUF4303"/>
    <property type="match status" value="1"/>
</dbReference>